<accession>U4LG64</accession>
<dbReference type="Gene3D" id="1.10.530.40">
    <property type="match status" value="1"/>
</dbReference>
<evidence type="ECO:0000256" key="5">
    <source>
        <dbReference type="ARBA" id="ARBA00023200"/>
    </source>
</evidence>
<evidence type="ECO:0000256" key="6">
    <source>
        <dbReference type="ARBA" id="ARBA00023295"/>
    </source>
</evidence>
<dbReference type="Proteomes" id="UP000018144">
    <property type="component" value="Unassembled WGS sequence"/>
</dbReference>
<dbReference type="GO" id="GO:0009253">
    <property type="term" value="P:peptidoglycan catabolic process"/>
    <property type="evidence" value="ECO:0007669"/>
    <property type="project" value="InterPro"/>
</dbReference>
<evidence type="ECO:0000313" key="8">
    <source>
        <dbReference type="EMBL" id="CCX31104.1"/>
    </source>
</evidence>
<dbReference type="GO" id="GO:0016998">
    <property type="term" value="P:cell wall macromolecule catabolic process"/>
    <property type="evidence" value="ECO:0007669"/>
    <property type="project" value="InterPro"/>
</dbReference>
<dbReference type="InterPro" id="IPR034690">
    <property type="entry name" value="Endolysin_T4_type"/>
</dbReference>
<feature type="signal peptide" evidence="7">
    <location>
        <begin position="1"/>
        <end position="19"/>
    </location>
</feature>
<reference evidence="8 9" key="1">
    <citation type="journal article" date="2013" name="PLoS Genet.">
        <title>The genome and development-dependent transcriptomes of Pyronema confluens: a window into fungal evolution.</title>
        <authorList>
            <person name="Traeger S."/>
            <person name="Altegoer F."/>
            <person name="Freitag M."/>
            <person name="Gabaldon T."/>
            <person name="Kempken F."/>
            <person name="Kumar A."/>
            <person name="Marcet-Houben M."/>
            <person name="Poggeler S."/>
            <person name="Stajich J.E."/>
            <person name="Nowrousian M."/>
        </authorList>
    </citation>
    <scope>NUCLEOTIDE SEQUENCE [LARGE SCALE GENOMIC DNA]</scope>
    <source>
        <strain evidence="9">CBS 100304</strain>
        <tissue evidence="8">Vegetative mycelium</tissue>
    </source>
</reference>
<dbReference type="eggNOG" id="ENOG502S6UW">
    <property type="taxonomic scope" value="Eukaryota"/>
</dbReference>
<comment type="catalytic activity">
    <reaction evidence="1">
        <text>Hydrolysis of (1-&gt;4)-beta-linkages between N-acetylmuramic acid and N-acetyl-D-glucosamine residues in a peptidoglycan and between N-acetyl-D-glucosamine residues in chitodextrins.</text>
        <dbReference type="EC" id="3.2.1.17"/>
    </reaction>
</comment>
<evidence type="ECO:0000313" key="9">
    <source>
        <dbReference type="Proteomes" id="UP000018144"/>
    </source>
</evidence>
<dbReference type="OrthoDB" id="5358886at2759"/>
<evidence type="ECO:0000256" key="4">
    <source>
        <dbReference type="ARBA" id="ARBA00022801"/>
    </source>
</evidence>
<evidence type="ECO:0000256" key="2">
    <source>
        <dbReference type="ARBA" id="ARBA00022529"/>
    </source>
</evidence>
<keyword evidence="9" id="KW-1185">Reference proteome</keyword>
<dbReference type="EMBL" id="HF935534">
    <property type="protein sequence ID" value="CCX31104.1"/>
    <property type="molecule type" value="Genomic_DNA"/>
</dbReference>
<dbReference type="InterPro" id="IPR023347">
    <property type="entry name" value="Lysozyme_dom_sf"/>
</dbReference>
<evidence type="ECO:0000256" key="1">
    <source>
        <dbReference type="ARBA" id="ARBA00000632"/>
    </source>
</evidence>
<dbReference type="PANTHER" id="PTHR38107">
    <property type="match status" value="1"/>
</dbReference>
<dbReference type="GO" id="GO:0031640">
    <property type="term" value="P:killing of cells of another organism"/>
    <property type="evidence" value="ECO:0007669"/>
    <property type="project" value="UniProtKB-KW"/>
</dbReference>
<gene>
    <name evidence="8" type="ORF">PCON_09932</name>
</gene>
<dbReference type="CDD" id="cd00737">
    <property type="entry name" value="lyz_endolysin_autolysin"/>
    <property type="match status" value="1"/>
</dbReference>
<keyword evidence="5" id="KW-1035">Host cytoplasm</keyword>
<dbReference type="GO" id="GO:0042742">
    <property type="term" value="P:defense response to bacterium"/>
    <property type="evidence" value="ECO:0007669"/>
    <property type="project" value="UniProtKB-KW"/>
</dbReference>
<dbReference type="InterPro" id="IPR023346">
    <property type="entry name" value="Lysozyme-like_dom_sf"/>
</dbReference>
<dbReference type="PANTHER" id="PTHR38107:SF3">
    <property type="entry name" value="LYSOZYME RRRD-RELATED"/>
    <property type="match status" value="1"/>
</dbReference>
<dbReference type="OMA" id="HLNENQY"/>
<organism evidence="8 9">
    <name type="scientific">Pyronema omphalodes (strain CBS 100304)</name>
    <name type="common">Pyronema confluens</name>
    <dbReference type="NCBI Taxonomy" id="1076935"/>
    <lineage>
        <taxon>Eukaryota</taxon>
        <taxon>Fungi</taxon>
        <taxon>Dikarya</taxon>
        <taxon>Ascomycota</taxon>
        <taxon>Pezizomycotina</taxon>
        <taxon>Pezizomycetes</taxon>
        <taxon>Pezizales</taxon>
        <taxon>Pyronemataceae</taxon>
        <taxon>Pyronema</taxon>
    </lineage>
</organism>
<dbReference type="GO" id="GO:0003796">
    <property type="term" value="F:lysozyme activity"/>
    <property type="evidence" value="ECO:0007669"/>
    <property type="project" value="UniProtKB-EC"/>
</dbReference>
<keyword evidence="3" id="KW-0081">Bacteriolytic enzyme</keyword>
<evidence type="ECO:0000256" key="7">
    <source>
        <dbReference type="SAM" id="SignalP"/>
    </source>
</evidence>
<feature type="chain" id="PRO_5004651423" evidence="7">
    <location>
        <begin position="20"/>
        <end position="269"/>
    </location>
</feature>
<protein>
    <submittedName>
        <fullName evidence="8">Similar to Lysozyme acc. no. Q37896</fullName>
    </submittedName>
</protein>
<name>U4LG64_PYROM</name>
<sequence>MYSLTHLLTTSLLFLAVSAYPAKETLRCRTSPSTSASIHKTYPAGADIKITCQTTGTKVLTSNVWDKTSDGCYVSDYYVSTGHSGIFLSKCGTSGGPPSGGSGCVAPINAATISLIKSFEGFVPSPKPDPIGLPTVGYGHLCKKKGCAEVKYKFPLTEATAAQLLQDDAYTFRKCVAAAIKDSVTLTDNQYGALVSWAFNVGCGGVQTSTLVKRLNRGENKNIVASQELIKWNKAGNPPKPMNGLTRRRNAEIALFKKASSVQAHPPKC</sequence>
<dbReference type="SUPFAM" id="SSF53955">
    <property type="entry name" value="Lysozyme-like"/>
    <property type="match status" value="1"/>
</dbReference>
<keyword evidence="2" id="KW-0929">Antimicrobial</keyword>
<dbReference type="AlphaFoldDB" id="U4LG64"/>
<keyword evidence="7" id="KW-0732">Signal</keyword>
<dbReference type="InterPro" id="IPR051018">
    <property type="entry name" value="Bacteriophage_GH24"/>
</dbReference>
<dbReference type="Pfam" id="PF00959">
    <property type="entry name" value="Phage_lysozyme"/>
    <property type="match status" value="1"/>
</dbReference>
<evidence type="ECO:0000256" key="3">
    <source>
        <dbReference type="ARBA" id="ARBA00022638"/>
    </source>
</evidence>
<dbReference type="InterPro" id="IPR002196">
    <property type="entry name" value="Glyco_hydro_24"/>
</dbReference>
<keyword evidence="4" id="KW-0378">Hydrolase</keyword>
<dbReference type="InterPro" id="IPR033907">
    <property type="entry name" value="Endolysin_autolysin"/>
</dbReference>
<proteinExistence type="inferred from homology"/>
<keyword evidence="6" id="KW-0326">Glycosidase</keyword>
<dbReference type="HAMAP" id="MF_04110">
    <property type="entry name" value="ENDOLYSIN_T4"/>
    <property type="match status" value="1"/>
</dbReference>